<evidence type="ECO:0000313" key="3">
    <source>
        <dbReference type="Proteomes" id="UP000319829"/>
    </source>
</evidence>
<dbReference type="SUPFAM" id="SSF53067">
    <property type="entry name" value="Actin-like ATPase domain"/>
    <property type="match status" value="1"/>
</dbReference>
<comment type="caution">
    <text evidence="2">The sequence shown here is derived from an EMBL/GenBank/DDBJ whole genome shotgun (WGS) entry which is preliminary data.</text>
</comment>
<dbReference type="GO" id="GO:0006040">
    <property type="term" value="P:amino sugar metabolic process"/>
    <property type="evidence" value="ECO:0007669"/>
    <property type="project" value="InterPro"/>
</dbReference>
<dbReference type="Proteomes" id="UP000319829">
    <property type="component" value="Unassembled WGS sequence"/>
</dbReference>
<organism evidence="2 3">
    <name type="scientific">Eiseniibacteriota bacterium</name>
    <dbReference type="NCBI Taxonomy" id="2212470"/>
    <lineage>
        <taxon>Bacteria</taxon>
        <taxon>Candidatus Eiseniibacteriota</taxon>
    </lineage>
</organism>
<keyword evidence="1" id="KW-0547">Nucleotide-binding</keyword>
<dbReference type="InterPro" id="IPR043129">
    <property type="entry name" value="ATPase_NBD"/>
</dbReference>
<dbReference type="Gene3D" id="3.30.420.40">
    <property type="match status" value="2"/>
</dbReference>
<dbReference type="UniPathway" id="UPA00544"/>
<keyword evidence="1 2" id="KW-0418">Kinase</keyword>
<dbReference type="EC" id="2.7.1.170" evidence="1"/>
<dbReference type="GO" id="GO:0009254">
    <property type="term" value="P:peptidoglycan turnover"/>
    <property type="evidence" value="ECO:0007669"/>
    <property type="project" value="UniProtKB-UniRule"/>
</dbReference>
<evidence type="ECO:0000313" key="2">
    <source>
        <dbReference type="EMBL" id="TMQ55537.1"/>
    </source>
</evidence>
<proteinExistence type="inferred from homology"/>
<sequence length="390" mass="40896">MSRPDVVGYACALGIMTGTSADGADAALVTVERGLAPRRTRLIAWRHRGYPAALRERVLAAQEGILPMRDLLALHVEVGRHAALTARDALAAREAEAFTPEVAGLHGQTVFHDPHGKRSGTPLSIQIGEPTVVARSLGCRVVSNFRMSDILEGGEGAPLVPRFDLHQFVSDASDRVLLNLGGIANLTRLKPNARVEDVVAFDCGAGNMLLDAIMASVGPEGARFDADGAEAARGRSADDVVEEFLADPFIARRPPKSAGREEFGVAYLERFLARTGTLSLADRMRTAVEITAGAVAHGVALSGSGKPDEVLVSGGGAMNRTLLEAIGRALPGSRVLTTETLGVPVSAKEAMAFAFLAFESVSGRPGNVPSATGAQREVILGSVTPAPYPR</sequence>
<dbReference type="PANTHER" id="PTHR30605:SF0">
    <property type="entry name" value="ANHYDRO-N-ACETYLMURAMIC ACID KINASE"/>
    <property type="match status" value="1"/>
</dbReference>
<dbReference type="Pfam" id="PF03702">
    <property type="entry name" value="AnmK"/>
    <property type="match status" value="1"/>
</dbReference>
<gene>
    <name evidence="1" type="primary">anmK</name>
    <name evidence="2" type="ORF">E6K74_03015</name>
</gene>
<feature type="binding site" evidence="1">
    <location>
        <begin position="18"/>
        <end position="25"/>
    </location>
    <ligand>
        <name>ATP</name>
        <dbReference type="ChEBI" id="CHEBI:30616"/>
    </ligand>
</feature>
<dbReference type="HAMAP" id="MF_01270">
    <property type="entry name" value="AnhMurNAc_kinase"/>
    <property type="match status" value="1"/>
</dbReference>
<comment type="function">
    <text evidence="1">Catalyzes the specific phosphorylation of 1,6-anhydro-N-acetylmuramic acid (anhMurNAc) with the simultaneous cleavage of the 1,6-anhydro ring, generating MurNAc-6-P. Is required for the utilization of anhMurNAc either imported from the medium or derived from its own cell wall murein, and thus plays a role in cell wall recycling.</text>
</comment>
<accession>A0A538SVW9</accession>
<keyword evidence="1" id="KW-0119">Carbohydrate metabolism</keyword>
<dbReference type="PANTHER" id="PTHR30605">
    <property type="entry name" value="ANHYDRO-N-ACETYLMURAMIC ACID KINASE"/>
    <property type="match status" value="1"/>
</dbReference>
<dbReference type="InterPro" id="IPR005338">
    <property type="entry name" value="Anhydro_N_Ac-Mur_kinase"/>
</dbReference>
<name>A0A538SVW9_UNCEI</name>
<dbReference type="GO" id="GO:0097175">
    <property type="term" value="P:1,6-anhydro-N-acetyl-beta-muramic acid catabolic process"/>
    <property type="evidence" value="ECO:0007669"/>
    <property type="project" value="UniProtKB-UniRule"/>
</dbReference>
<dbReference type="GO" id="GO:0016773">
    <property type="term" value="F:phosphotransferase activity, alcohol group as acceptor"/>
    <property type="evidence" value="ECO:0007669"/>
    <property type="project" value="UniProtKB-UniRule"/>
</dbReference>
<comment type="pathway">
    <text evidence="1">Amino-sugar metabolism; 1,6-anhydro-N-acetylmuramate degradation.</text>
</comment>
<comment type="similarity">
    <text evidence="1">Belongs to the anhydro-N-acetylmuramic acid kinase family.</text>
</comment>
<reference evidence="2 3" key="1">
    <citation type="journal article" date="2019" name="Nat. Microbiol.">
        <title>Mediterranean grassland soil C-N compound turnover is dependent on rainfall and depth, and is mediated by genomically divergent microorganisms.</title>
        <authorList>
            <person name="Diamond S."/>
            <person name="Andeer P.F."/>
            <person name="Li Z."/>
            <person name="Crits-Christoph A."/>
            <person name="Burstein D."/>
            <person name="Anantharaman K."/>
            <person name="Lane K.R."/>
            <person name="Thomas B.C."/>
            <person name="Pan C."/>
            <person name="Northen T.R."/>
            <person name="Banfield J.F."/>
        </authorList>
    </citation>
    <scope>NUCLEOTIDE SEQUENCE [LARGE SCALE GENOMIC DNA]</scope>
    <source>
        <strain evidence="2">WS_4</strain>
    </source>
</reference>
<dbReference type="GO" id="GO:0016301">
    <property type="term" value="F:kinase activity"/>
    <property type="evidence" value="ECO:0007669"/>
    <property type="project" value="UniProtKB-KW"/>
</dbReference>
<comment type="pathway">
    <text evidence="1">Cell wall biogenesis; peptidoglycan recycling.</text>
</comment>
<keyword evidence="1" id="KW-0067">ATP-binding</keyword>
<dbReference type="GO" id="GO:0005524">
    <property type="term" value="F:ATP binding"/>
    <property type="evidence" value="ECO:0007669"/>
    <property type="project" value="UniProtKB-UniRule"/>
</dbReference>
<comment type="catalytic activity">
    <reaction evidence="1">
        <text>1,6-anhydro-N-acetyl-beta-muramate + ATP + H2O = N-acetyl-D-muramate 6-phosphate + ADP + H(+)</text>
        <dbReference type="Rhea" id="RHEA:24952"/>
        <dbReference type="ChEBI" id="CHEBI:15377"/>
        <dbReference type="ChEBI" id="CHEBI:15378"/>
        <dbReference type="ChEBI" id="CHEBI:30616"/>
        <dbReference type="ChEBI" id="CHEBI:58690"/>
        <dbReference type="ChEBI" id="CHEBI:58722"/>
        <dbReference type="ChEBI" id="CHEBI:456216"/>
        <dbReference type="EC" id="2.7.1.170"/>
    </reaction>
</comment>
<evidence type="ECO:0000256" key="1">
    <source>
        <dbReference type="HAMAP-Rule" id="MF_01270"/>
    </source>
</evidence>
<protein>
    <recommendedName>
        <fullName evidence="1">Anhydro-N-acetylmuramic acid kinase</fullName>
        <ecNumber evidence="1">2.7.1.170</ecNumber>
    </recommendedName>
    <alternativeName>
        <fullName evidence="1">AnhMurNAc kinase</fullName>
    </alternativeName>
</protein>
<dbReference type="EMBL" id="VBOU01000021">
    <property type="protein sequence ID" value="TMQ55537.1"/>
    <property type="molecule type" value="Genomic_DNA"/>
</dbReference>
<keyword evidence="1" id="KW-0808">Transferase</keyword>
<dbReference type="AlphaFoldDB" id="A0A538SVW9"/>
<dbReference type="UniPathway" id="UPA00343"/>